<dbReference type="STRING" id="1111676.MHC_02615"/>
<dbReference type="PROSITE" id="PS51352">
    <property type="entry name" value="THIOREDOXIN_2"/>
    <property type="match status" value="1"/>
</dbReference>
<dbReference type="CDD" id="cd02947">
    <property type="entry name" value="TRX_family"/>
    <property type="match status" value="1"/>
</dbReference>
<gene>
    <name evidence="2" type="primary">trxA</name>
    <name evidence="2" type="ordered locus">MHC_02615</name>
</gene>
<dbReference type="PANTHER" id="PTHR10438:SF468">
    <property type="entry name" value="THIOREDOXIN-1-RELATED"/>
    <property type="match status" value="1"/>
</dbReference>
<accession>H6N6W5</accession>
<protein>
    <submittedName>
        <fullName evidence="2">Thioredoxin</fullName>
    </submittedName>
</protein>
<proteinExistence type="predicted"/>
<evidence type="ECO:0000259" key="1">
    <source>
        <dbReference type="PROSITE" id="PS51352"/>
    </source>
</evidence>
<dbReference type="PANTHER" id="PTHR10438">
    <property type="entry name" value="THIOREDOXIN"/>
    <property type="match status" value="1"/>
</dbReference>
<dbReference type="HOGENOM" id="CLU_090389_10_4_14"/>
<dbReference type="InterPro" id="IPR017937">
    <property type="entry name" value="Thioredoxin_CS"/>
</dbReference>
<dbReference type="Gene3D" id="3.40.30.10">
    <property type="entry name" value="Glutaredoxin"/>
    <property type="match status" value="1"/>
</dbReference>
<dbReference type="KEGG" id="mhe:MHC_02615"/>
<dbReference type="InterPro" id="IPR050620">
    <property type="entry name" value="Thioredoxin_H-type-like"/>
</dbReference>
<dbReference type="AlphaFoldDB" id="H6N6W5"/>
<feature type="domain" description="Thioredoxin" evidence="1">
    <location>
        <begin position="1"/>
        <end position="106"/>
    </location>
</feature>
<dbReference type="OrthoDB" id="9790390at2"/>
<dbReference type="InterPro" id="IPR013766">
    <property type="entry name" value="Thioredoxin_domain"/>
</dbReference>
<dbReference type="PROSITE" id="PS00194">
    <property type="entry name" value="THIOREDOXIN_1"/>
    <property type="match status" value="1"/>
</dbReference>
<dbReference type="InterPro" id="IPR036249">
    <property type="entry name" value="Thioredoxin-like_sf"/>
</dbReference>
<sequence length="106" mass="12176">MKAREALLEEEVFNAIRNQQKLVLMLSTTTCPPCKKLTPIFFEVSEKYEDIAFLKVYLDELPKVNSVVSTGSVPTLIFYKRGIEQYRALGYMEKDSLENLIETHLG</sequence>
<keyword evidence="3" id="KW-1185">Reference proteome</keyword>
<dbReference type="SUPFAM" id="SSF52833">
    <property type="entry name" value="Thioredoxin-like"/>
    <property type="match status" value="1"/>
</dbReference>
<dbReference type="Pfam" id="PF00085">
    <property type="entry name" value="Thioredoxin"/>
    <property type="match status" value="1"/>
</dbReference>
<dbReference type="Proteomes" id="UP000009135">
    <property type="component" value="Chromosome"/>
</dbReference>
<reference evidence="2 3" key="1">
    <citation type="journal article" date="2012" name="J. Bacteriol.">
        <title>Complete genome sequence of Mycoplasma haemocanis strain Illinois.</title>
        <authorList>
            <person name="do Nascimento N.C."/>
            <person name="Guimaraes A.M."/>
            <person name="Santos A.P."/>
            <person name="Sanmiguel P.J."/>
            <person name="Messick J.B."/>
        </authorList>
    </citation>
    <scope>NUCLEOTIDE SEQUENCE [LARGE SCALE GENOMIC DNA]</scope>
    <source>
        <strain evidence="2 3">Illinois</strain>
    </source>
</reference>
<evidence type="ECO:0000313" key="3">
    <source>
        <dbReference type="Proteomes" id="UP000009135"/>
    </source>
</evidence>
<dbReference type="EMBL" id="CP003199">
    <property type="protein sequence ID" value="AEW45387.1"/>
    <property type="molecule type" value="Genomic_DNA"/>
</dbReference>
<evidence type="ECO:0000313" key="2">
    <source>
        <dbReference type="EMBL" id="AEW45387.1"/>
    </source>
</evidence>
<name>H6N6W5_MYCHN</name>
<organism evidence="2 3">
    <name type="scientific">Mycoplasma haemocanis (strain Illinois)</name>
    <dbReference type="NCBI Taxonomy" id="1111676"/>
    <lineage>
        <taxon>Bacteria</taxon>
        <taxon>Bacillati</taxon>
        <taxon>Mycoplasmatota</taxon>
        <taxon>Mollicutes</taxon>
        <taxon>Mycoplasmataceae</taxon>
        <taxon>Mycoplasma</taxon>
    </lineage>
</organism>